<gene>
    <name evidence="3" type="ORF">SAMN05216213_10527</name>
</gene>
<dbReference type="InterPro" id="IPR021309">
    <property type="entry name" value="YgaP-like_TM"/>
</dbReference>
<reference evidence="4" key="1">
    <citation type="submission" date="2016-10" db="EMBL/GenBank/DDBJ databases">
        <authorList>
            <person name="Varghese N."/>
            <person name="Submissions S."/>
        </authorList>
    </citation>
    <scope>NUCLEOTIDE SEQUENCE [LARGE SCALE GENOMIC DNA]</scope>
    <source>
        <strain evidence="4">JCM 18416</strain>
    </source>
</reference>
<dbReference type="AlphaFoldDB" id="A0A1H0UNI0"/>
<dbReference type="Pfam" id="PF11127">
    <property type="entry name" value="YgaP-like_TM"/>
    <property type="match status" value="1"/>
</dbReference>
<name>A0A1H0UNI0_9GAMM</name>
<dbReference type="GeneID" id="300931499"/>
<evidence type="ECO:0000259" key="2">
    <source>
        <dbReference type="Pfam" id="PF11127"/>
    </source>
</evidence>
<protein>
    <recommendedName>
        <fullName evidence="2">Inner membrane protein YgaP-like transmembrane domain-containing protein</fullName>
    </recommendedName>
</protein>
<sequence>MKANVGTLDRSLRIAAGLILIALSLAGVIGLWGWIGVVPLATGVFRFCPAYPLLGINTCKVK</sequence>
<feature type="transmembrane region" description="Helical" evidence="1">
    <location>
        <begin position="12"/>
        <end position="35"/>
    </location>
</feature>
<accession>A0A1H0UNI0</accession>
<proteinExistence type="predicted"/>
<dbReference type="RefSeq" id="WP_004373268.1">
    <property type="nucleotide sequence ID" value="NZ_CP040349.1"/>
</dbReference>
<keyword evidence="4" id="KW-1185">Reference proteome</keyword>
<dbReference type="Proteomes" id="UP000199460">
    <property type="component" value="Unassembled WGS sequence"/>
</dbReference>
<evidence type="ECO:0000313" key="3">
    <source>
        <dbReference type="EMBL" id="SDP67862.1"/>
    </source>
</evidence>
<organism evidence="3 4">
    <name type="scientific">Ectopseudomonas guguanensis</name>
    <dbReference type="NCBI Taxonomy" id="1198456"/>
    <lineage>
        <taxon>Bacteria</taxon>
        <taxon>Pseudomonadati</taxon>
        <taxon>Pseudomonadota</taxon>
        <taxon>Gammaproteobacteria</taxon>
        <taxon>Pseudomonadales</taxon>
        <taxon>Pseudomonadaceae</taxon>
        <taxon>Ectopseudomonas</taxon>
    </lineage>
</organism>
<keyword evidence="1" id="KW-1133">Transmembrane helix</keyword>
<keyword evidence="1" id="KW-0812">Transmembrane</keyword>
<keyword evidence="1" id="KW-0472">Membrane</keyword>
<evidence type="ECO:0000256" key="1">
    <source>
        <dbReference type="SAM" id="Phobius"/>
    </source>
</evidence>
<dbReference type="EMBL" id="FNJJ01000005">
    <property type="protein sequence ID" value="SDP67862.1"/>
    <property type="molecule type" value="Genomic_DNA"/>
</dbReference>
<evidence type="ECO:0000313" key="4">
    <source>
        <dbReference type="Proteomes" id="UP000199460"/>
    </source>
</evidence>
<feature type="domain" description="Inner membrane protein YgaP-like transmembrane" evidence="2">
    <location>
        <begin position="1"/>
        <end position="62"/>
    </location>
</feature>
<dbReference type="GeneID" id="300079708"/>